<dbReference type="EMBL" id="JAVIDA010000048">
    <property type="protein sequence ID" value="MDQ9073525.1"/>
    <property type="molecule type" value="Genomic_DNA"/>
</dbReference>
<dbReference type="Pfam" id="PF06224">
    <property type="entry name" value="AlkZ-like"/>
    <property type="match status" value="1"/>
</dbReference>
<dbReference type="PANTHER" id="PTHR30528">
    <property type="entry name" value="CYTOPLASMIC PROTEIN"/>
    <property type="match status" value="1"/>
</dbReference>
<dbReference type="InterPro" id="IPR009351">
    <property type="entry name" value="AlkZ-like"/>
</dbReference>
<sequence length="377" mass="44238">MTDYLRRITLKNQGLNQNSLFSAGLTGTQQAIEQLGYVQIDTISVIERAHHHILWNRVPDYQLEHLNALVAKQQIFEYWFHAAAYLPMRDYRFALPQMHAVRDQEFRYFKNGDTKLMQEILARMRSDGKLRLRDIDPEHKISKGQWWNSGAGRRSLQQLFMQGEIMICERNGMEKTYDLTENCLPNQINLSIPNLQEYAEYLFETTRRAHGVFTWKQLIHLKTGKKIRDAMQATLNANLDAKNIEVIKLENGQILYVDPKLFNEQSPAQPALKLLSPFDNLVIHRERLSHLFNFDYRIECYVPKDKRIFGYFCLPILYKEQIIGLIDCKAHRAQQTLEVVSLHIQNTEIDREQFLLELKNELLNFAKFNACIHAEGL</sequence>
<dbReference type="RefSeq" id="WP_308957432.1">
    <property type="nucleotide sequence ID" value="NZ_JAVICY010000050.1"/>
</dbReference>
<evidence type="ECO:0000313" key="2">
    <source>
        <dbReference type="Proteomes" id="UP001243195"/>
    </source>
</evidence>
<proteinExistence type="predicted"/>
<organism evidence="1 2">
    <name type="scientific">Acinetobacter gerneri</name>
    <dbReference type="NCBI Taxonomy" id="202952"/>
    <lineage>
        <taxon>Bacteria</taxon>
        <taxon>Pseudomonadati</taxon>
        <taxon>Pseudomonadota</taxon>
        <taxon>Gammaproteobacteria</taxon>
        <taxon>Moraxellales</taxon>
        <taxon>Moraxellaceae</taxon>
        <taxon>Acinetobacter</taxon>
    </lineage>
</organism>
<reference evidence="1" key="1">
    <citation type="submission" date="2023-08" db="EMBL/GenBank/DDBJ databases">
        <title>Emergence of clinically-relevant ST2 carbapenem-resistant Acinetobacter baumannii strains in hospital sewages in Zhejiang, East of China.</title>
        <authorList>
            <person name="Kaichao C."/>
            <person name="Zhang R."/>
        </authorList>
    </citation>
    <scope>NUCLEOTIDE SEQUENCE</scope>
    <source>
        <strain evidence="1">M-SY-60</strain>
    </source>
</reference>
<gene>
    <name evidence="1" type="ORF">RFH51_18965</name>
</gene>
<comment type="caution">
    <text evidence="1">The sequence shown here is derived from an EMBL/GenBank/DDBJ whole genome shotgun (WGS) entry which is preliminary data.</text>
</comment>
<dbReference type="Proteomes" id="UP001243195">
    <property type="component" value="Unassembled WGS sequence"/>
</dbReference>
<accession>A0AAW8JPS0</accession>
<name>A0AAW8JPS0_9GAMM</name>
<dbReference type="PANTHER" id="PTHR30528:SF0">
    <property type="entry name" value="CYTOPLASMIC PROTEIN"/>
    <property type="match status" value="1"/>
</dbReference>
<protein>
    <submittedName>
        <fullName evidence="1">Crosslink repair DNA glycosylase YcaQ family protein</fullName>
    </submittedName>
</protein>
<dbReference type="AlphaFoldDB" id="A0AAW8JPS0"/>
<evidence type="ECO:0000313" key="1">
    <source>
        <dbReference type="EMBL" id="MDQ9073525.1"/>
    </source>
</evidence>